<feature type="domain" description="DNA polymerase III beta sliding clamp C-terminal" evidence="13">
    <location>
        <begin position="242"/>
        <end position="366"/>
    </location>
</feature>
<dbReference type="Pfam" id="PF02768">
    <property type="entry name" value="DNA_pol3_beta_3"/>
    <property type="match status" value="1"/>
</dbReference>
<keyword evidence="5 10" id="KW-0808">Transferase</keyword>
<gene>
    <name evidence="14" type="primary">dnaN</name>
    <name evidence="14" type="ORF">IFJ97_06590</name>
</gene>
<evidence type="ECO:0000256" key="10">
    <source>
        <dbReference type="PIRNR" id="PIRNR000804"/>
    </source>
</evidence>
<reference evidence="14 15" key="1">
    <citation type="submission" date="2020-08" db="EMBL/GenBank/DDBJ databases">
        <title>Acidobacteriota in marine sediments use diverse sulfur dissimilation pathways.</title>
        <authorList>
            <person name="Wasmund K."/>
        </authorList>
    </citation>
    <scope>NUCLEOTIDE SEQUENCE [LARGE SCALE GENOMIC DNA]</scope>
    <source>
        <strain evidence="14">MAG AM3-A</strain>
    </source>
</reference>
<dbReference type="AlphaFoldDB" id="A0A8J7C5N0"/>
<accession>A0A8J7C5N0</accession>
<dbReference type="Gene3D" id="3.10.150.10">
    <property type="entry name" value="DNA Polymerase III, subunit A, domain 2"/>
    <property type="match status" value="1"/>
</dbReference>
<dbReference type="InterPro" id="IPR001001">
    <property type="entry name" value="DNA_polIII_beta"/>
</dbReference>
<comment type="function">
    <text evidence="10">Confers DNA tethering and processivity to DNA polymerases and other proteins. Acts as a clamp, forming a ring around DNA (a reaction catalyzed by the clamp-loading complex) which diffuses in an ATP-independent manner freely and bidirectionally along dsDNA. Initially characterized for its ability to contact the catalytic subunit of DNA polymerase III (Pol III), a complex, multichain enzyme responsible for most of the replicative synthesis in bacteria; Pol III exhibits 3'-5' exonuclease proofreading activity. The beta chain is required for initiation of replication as well as for processivity of DNA replication.</text>
</comment>
<evidence type="ECO:0000256" key="8">
    <source>
        <dbReference type="ARBA" id="ARBA00022932"/>
    </source>
</evidence>
<proteinExistence type="inferred from homology"/>
<dbReference type="GO" id="GO:0009360">
    <property type="term" value="C:DNA polymerase III complex"/>
    <property type="evidence" value="ECO:0007669"/>
    <property type="project" value="InterPro"/>
</dbReference>
<dbReference type="PANTHER" id="PTHR30478:SF0">
    <property type="entry name" value="BETA SLIDING CLAMP"/>
    <property type="match status" value="1"/>
</dbReference>
<evidence type="ECO:0000259" key="12">
    <source>
        <dbReference type="Pfam" id="PF02767"/>
    </source>
</evidence>
<evidence type="ECO:0000256" key="9">
    <source>
        <dbReference type="ARBA" id="ARBA00023125"/>
    </source>
</evidence>
<dbReference type="InterPro" id="IPR022634">
    <property type="entry name" value="DNA_polIII_beta_N"/>
</dbReference>
<keyword evidence="8 10" id="KW-0239">DNA-directed DNA polymerase</keyword>
<dbReference type="Pfam" id="PF00712">
    <property type="entry name" value="DNA_pol3_beta"/>
    <property type="match status" value="1"/>
</dbReference>
<comment type="subunit">
    <text evidence="10">Forms a ring-shaped head-to-tail homodimer around DNA.</text>
</comment>
<evidence type="ECO:0000256" key="4">
    <source>
        <dbReference type="ARBA" id="ARBA00022490"/>
    </source>
</evidence>
<keyword evidence="7 10" id="KW-0235">DNA replication</keyword>
<dbReference type="Pfam" id="PF02767">
    <property type="entry name" value="DNA_pol3_beta_2"/>
    <property type="match status" value="1"/>
</dbReference>
<evidence type="ECO:0000256" key="6">
    <source>
        <dbReference type="ARBA" id="ARBA00022695"/>
    </source>
</evidence>
<dbReference type="GO" id="GO:0003887">
    <property type="term" value="F:DNA-directed DNA polymerase activity"/>
    <property type="evidence" value="ECO:0007669"/>
    <property type="project" value="UniProtKB-UniRule"/>
</dbReference>
<evidence type="ECO:0000259" key="11">
    <source>
        <dbReference type="Pfam" id="PF00712"/>
    </source>
</evidence>
<keyword evidence="4 10" id="KW-0963">Cytoplasm</keyword>
<feature type="domain" description="DNA polymerase III beta sliding clamp central" evidence="12">
    <location>
        <begin position="128"/>
        <end position="239"/>
    </location>
</feature>
<dbReference type="Proteomes" id="UP000598633">
    <property type="component" value="Unassembled WGS sequence"/>
</dbReference>
<dbReference type="NCBIfam" id="TIGR00663">
    <property type="entry name" value="dnan"/>
    <property type="match status" value="1"/>
</dbReference>
<feature type="domain" description="DNA polymerase III beta sliding clamp N-terminal" evidence="11">
    <location>
        <begin position="1"/>
        <end position="118"/>
    </location>
</feature>
<evidence type="ECO:0000259" key="13">
    <source>
        <dbReference type="Pfam" id="PF02768"/>
    </source>
</evidence>
<dbReference type="InterPro" id="IPR022637">
    <property type="entry name" value="DNA_polIII_beta_cen"/>
</dbReference>
<evidence type="ECO:0000313" key="14">
    <source>
        <dbReference type="EMBL" id="MBD3871011.1"/>
    </source>
</evidence>
<dbReference type="InterPro" id="IPR046938">
    <property type="entry name" value="DNA_clamp_sf"/>
</dbReference>
<dbReference type="CDD" id="cd00140">
    <property type="entry name" value="beta_clamp"/>
    <property type="match status" value="1"/>
</dbReference>
<dbReference type="PANTHER" id="PTHR30478">
    <property type="entry name" value="DNA POLYMERASE III SUBUNIT BETA"/>
    <property type="match status" value="1"/>
</dbReference>
<dbReference type="InterPro" id="IPR022635">
    <property type="entry name" value="DNA_polIII_beta_C"/>
</dbReference>
<dbReference type="GO" id="GO:0008408">
    <property type="term" value="F:3'-5' exonuclease activity"/>
    <property type="evidence" value="ECO:0007669"/>
    <property type="project" value="InterPro"/>
</dbReference>
<organism evidence="14 15">
    <name type="scientific">Candidatus Sulfomarinibacter kjeldsenii</name>
    <dbReference type="NCBI Taxonomy" id="2885994"/>
    <lineage>
        <taxon>Bacteria</taxon>
        <taxon>Pseudomonadati</taxon>
        <taxon>Acidobacteriota</taxon>
        <taxon>Thermoanaerobaculia</taxon>
        <taxon>Thermoanaerobaculales</taxon>
        <taxon>Candidatus Sulfomarinibacteraceae</taxon>
        <taxon>Candidatus Sulfomarinibacter</taxon>
    </lineage>
</organism>
<dbReference type="Gene3D" id="3.70.10.10">
    <property type="match status" value="1"/>
</dbReference>
<protein>
    <recommendedName>
        <fullName evidence="3 10">Beta sliding clamp</fullName>
    </recommendedName>
</protein>
<dbReference type="SMART" id="SM00480">
    <property type="entry name" value="POL3Bc"/>
    <property type="match status" value="1"/>
</dbReference>
<dbReference type="GO" id="GO:0006271">
    <property type="term" value="P:DNA strand elongation involved in DNA replication"/>
    <property type="evidence" value="ECO:0007669"/>
    <property type="project" value="TreeGrafter"/>
</dbReference>
<sequence length="367" mass="41206">MELKLQRNLVLQELSILQGVVEHRTTIPILSSILVEAEENRLRMVATDLDMTIVTECPASIHGGGRATLESKVFQNLVRSLPEEEFTLRQDGDAVEIECGRFHSRMAVSDPSEYPTVPEVPQAGDYALPLDLFQLMLDRVAFAITKDDPKFQLNGALVKLIPGEIEIAATDGHRLAMVRAKAPGGDAPFEQQLFPRKLLAEFSRFGDEEVQISAGDNHLGFLMGERTLVSRIVELRFPQYERVIVRDNPNRARVDRKELLASLRRVSLMAHEKARGVRFRFDSGGELTLVSIGYERGSAEETLNVTYQGDGLEIALNASYLIDVLQALECETVELQLRDSNTQCVVVPVEDDPRLEEYIYVLMPMRL</sequence>
<evidence type="ECO:0000256" key="3">
    <source>
        <dbReference type="ARBA" id="ARBA00021035"/>
    </source>
</evidence>
<dbReference type="SUPFAM" id="SSF55979">
    <property type="entry name" value="DNA clamp"/>
    <property type="match status" value="3"/>
</dbReference>
<keyword evidence="6 10" id="KW-0548">Nucleotidyltransferase</keyword>
<comment type="similarity">
    <text evidence="2 10">Belongs to the beta sliding clamp family.</text>
</comment>
<evidence type="ECO:0000256" key="1">
    <source>
        <dbReference type="ARBA" id="ARBA00004496"/>
    </source>
</evidence>
<name>A0A8J7C5N0_9BACT</name>
<keyword evidence="9" id="KW-0238">DNA-binding</keyword>
<dbReference type="GO" id="GO:0005737">
    <property type="term" value="C:cytoplasm"/>
    <property type="evidence" value="ECO:0007669"/>
    <property type="project" value="UniProtKB-SubCell"/>
</dbReference>
<comment type="caution">
    <text evidence="14">The sequence shown here is derived from an EMBL/GenBank/DDBJ whole genome shotgun (WGS) entry which is preliminary data.</text>
</comment>
<comment type="subcellular location">
    <subcellularLocation>
        <location evidence="1 10">Cytoplasm</location>
    </subcellularLocation>
</comment>
<dbReference type="GO" id="GO:0003677">
    <property type="term" value="F:DNA binding"/>
    <property type="evidence" value="ECO:0007669"/>
    <property type="project" value="UniProtKB-UniRule"/>
</dbReference>
<evidence type="ECO:0000256" key="7">
    <source>
        <dbReference type="ARBA" id="ARBA00022705"/>
    </source>
</evidence>
<dbReference type="EMBL" id="JACXWA010000109">
    <property type="protein sequence ID" value="MBD3871011.1"/>
    <property type="molecule type" value="Genomic_DNA"/>
</dbReference>
<dbReference type="PIRSF" id="PIRSF000804">
    <property type="entry name" value="DNA_pol_III_b"/>
    <property type="match status" value="1"/>
</dbReference>
<evidence type="ECO:0000313" key="15">
    <source>
        <dbReference type="Proteomes" id="UP000598633"/>
    </source>
</evidence>
<evidence type="ECO:0000256" key="5">
    <source>
        <dbReference type="ARBA" id="ARBA00022679"/>
    </source>
</evidence>
<evidence type="ECO:0000256" key="2">
    <source>
        <dbReference type="ARBA" id="ARBA00010752"/>
    </source>
</evidence>